<accession>A0ABQ3E0A0</accession>
<protein>
    <recommendedName>
        <fullName evidence="5">YtxH domain-containing protein</fullName>
    </recommendedName>
</protein>
<dbReference type="PROSITE" id="PS51257">
    <property type="entry name" value="PROKAR_LIPOPROTEIN"/>
    <property type="match status" value="1"/>
</dbReference>
<comment type="caution">
    <text evidence="3">The sequence shown here is derived from an EMBL/GenBank/DDBJ whole genome shotgun (WGS) entry which is preliminary data.</text>
</comment>
<evidence type="ECO:0000313" key="3">
    <source>
        <dbReference type="EMBL" id="GHB19282.1"/>
    </source>
</evidence>
<dbReference type="EMBL" id="BMZI01000004">
    <property type="protein sequence ID" value="GHB19282.1"/>
    <property type="molecule type" value="Genomic_DNA"/>
</dbReference>
<dbReference type="RefSeq" id="WP_189444307.1">
    <property type="nucleotide sequence ID" value="NZ_BMZI01000004.1"/>
</dbReference>
<keyword evidence="4" id="KW-1185">Reference proteome</keyword>
<feature type="region of interest" description="Disordered" evidence="1">
    <location>
        <begin position="26"/>
        <end position="66"/>
    </location>
</feature>
<name>A0ABQ3E0A0_9GAMM</name>
<feature type="signal peptide" evidence="2">
    <location>
        <begin position="1"/>
        <end position="23"/>
    </location>
</feature>
<feature type="chain" id="PRO_5046494813" description="YtxH domain-containing protein" evidence="2">
    <location>
        <begin position="24"/>
        <end position="66"/>
    </location>
</feature>
<organism evidence="3 4">
    <name type="scientific">Salinicola rhizosphaerae</name>
    <dbReference type="NCBI Taxonomy" id="1443141"/>
    <lineage>
        <taxon>Bacteria</taxon>
        <taxon>Pseudomonadati</taxon>
        <taxon>Pseudomonadota</taxon>
        <taxon>Gammaproteobacteria</taxon>
        <taxon>Oceanospirillales</taxon>
        <taxon>Halomonadaceae</taxon>
        <taxon>Salinicola</taxon>
    </lineage>
</organism>
<sequence>MRSDLLKKLGIAMMLGMMAFGIAACDNDDGPAEKAGESVDNAVDDAGQAMEDAGDDIQDKAEDAQN</sequence>
<evidence type="ECO:0000256" key="1">
    <source>
        <dbReference type="SAM" id="MobiDB-lite"/>
    </source>
</evidence>
<dbReference type="Proteomes" id="UP000646745">
    <property type="component" value="Unassembled WGS sequence"/>
</dbReference>
<evidence type="ECO:0008006" key="5">
    <source>
        <dbReference type="Google" id="ProtNLM"/>
    </source>
</evidence>
<proteinExistence type="predicted"/>
<keyword evidence="2" id="KW-0732">Signal</keyword>
<reference evidence="4" key="1">
    <citation type="journal article" date="2019" name="Int. J. Syst. Evol. Microbiol.">
        <title>The Global Catalogue of Microorganisms (GCM) 10K type strain sequencing project: providing services to taxonomists for standard genome sequencing and annotation.</title>
        <authorList>
            <consortium name="The Broad Institute Genomics Platform"/>
            <consortium name="The Broad Institute Genome Sequencing Center for Infectious Disease"/>
            <person name="Wu L."/>
            <person name="Ma J."/>
        </authorList>
    </citation>
    <scope>NUCLEOTIDE SEQUENCE [LARGE SCALE GENOMIC DNA]</scope>
    <source>
        <strain evidence="4">KCTC 32998</strain>
    </source>
</reference>
<evidence type="ECO:0000313" key="4">
    <source>
        <dbReference type="Proteomes" id="UP000646745"/>
    </source>
</evidence>
<evidence type="ECO:0000256" key="2">
    <source>
        <dbReference type="SAM" id="SignalP"/>
    </source>
</evidence>
<gene>
    <name evidence="3" type="ORF">GCM10009038_17420</name>
</gene>
<feature type="compositionally biased region" description="Basic and acidic residues" evidence="1">
    <location>
        <begin position="57"/>
        <end position="66"/>
    </location>
</feature>